<organism evidence="3 4">
    <name type="scientific">Elysia marginata</name>
    <dbReference type="NCBI Taxonomy" id="1093978"/>
    <lineage>
        <taxon>Eukaryota</taxon>
        <taxon>Metazoa</taxon>
        <taxon>Spiralia</taxon>
        <taxon>Lophotrochozoa</taxon>
        <taxon>Mollusca</taxon>
        <taxon>Gastropoda</taxon>
        <taxon>Heterobranchia</taxon>
        <taxon>Euthyneura</taxon>
        <taxon>Panpulmonata</taxon>
        <taxon>Sacoglossa</taxon>
        <taxon>Placobranchoidea</taxon>
        <taxon>Plakobranchidae</taxon>
        <taxon>Elysia</taxon>
    </lineage>
</organism>
<dbReference type="Gene3D" id="3.10.620.30">
    <property type="match status" value="1"/>
</dbReference>
<dbReference type="AlphaFoldDB" id="A0AAV4EYE9"/>
<feature type="domain" description="Transglutaminase-like" evidence="1">
    <location>
        <begin position="73"/>
        <end position="177"/>
    </location>
</feature>
<dbReference type="EMBL" id="BMAT01007500">
    <property type="protein sequence ID" value="GFR65730.1"/>
    <property type="molecule type" value="Genomic_DNA"/>
</dbReference>
<dbReference type="InterPro" id="IPR002931">
    <property type="entry name" value="Transglutaminase-like"/>
</dbReference>
<feature type="domain" description="KY-like immunoglobulin-like" evidence="2">
    <location>
        <begin position="257"/>
        <end position="392"/>
    </location>
</feature>
<dbReference type="InterPro" id="IPR038765">
    <property type="entry name" value="Papain-like_cys_pep_sf"/>
</dbReference>
<dbReference type="Pfam" id="PF23265">
    <property type="entry name" value="Ig-like_KY"/>
    <property type="match status" value="3"/>
</dbReference>
<sequence length="786" mass="89942">MSTYQLQPNYSYSHKHFLYVEDLARVALLAPPRPPPTNKVEIFRIEKYRVLDKKADKAPNKLLKEPYSALMTYLMGGLFDDLSKVRVIYRWVTSLKMERIFLPKVEPPATTPLYQIWRIKNRKGNYAQLVSILCRLAGIPCAIIHGRLKGSTYDVGQKVNDRLHYGEWNAVLIQGYWRLLNAYWGACAIGSEGTDDWLEIDDGGEDETEKKAEGKFSTKEYVYVCDENYFLTDPRQLITTHLPFVQEWQLLSEPLSLERFERMAFLKDRFFNLGMSVITHADCVISSHSGEVEICFGMPPDDARFFKFYYLLFRQETKDSSGFAPKYDRFVFMHRPKKDELSIRIRSPVTGTFRLELVGRDTRIKDPVYDYDWVVLYKIRFFKAKEKCLPFPSMPELGWGPGPYAMQLGLSPLSHCSGEVKANTLGEAEISFEVCDYNRLGNPMFYGTLSKSGSNDEKIKDRVVHRVENGRVIFNIKLPKRGEYSLAIDGTSGKKPTPRNFANYMLVSDQRLSHPSSYPRGFDEGIGRKVACTRFDIEPLSHFSGLIHVQQEEFEIAFKVSPESELSLSLIGSDVMVSDSRRLVSETRTDDTIRYKIRLPKEGTYGLKVIGKSVHTTQFESVYDYIVEYRNPLTALAGSRQAAVGGENVLNPLGSNKPLDLVSPAATLSVEDTAEDEIRKRIDVAIEAEDEYELAATLDELMLSGVTDHRGQTEIARLKHELQIIYLKKDLLGAIHERSLPELIRSVTLVKERGHEHKMLAELREATKMMERLQQIQNLLHDVRVV</sequence>
<keyword evidence="4" id="KW-1185">Reference proteome</keyword>
<evidence type="ECO:0000313" key="4">
    <source>
        <dbReference type="Proteomes" id="UP000762676"/>
    </source>
</evidence>
<feature type="domain" description="KY-like immunoglobulin-like" evidence="2">
    <location>
        <begin position="534"/>
        <end position="632"/>
    </location>
</feature>
<reference evidence="3 4" key="1">
    <citation type="journal article" date="2021" name="Elife">
        <title>Chloroplast acquisition without the gene transfer in kleptoplastic sea slugs, Plakobranchus ocellatus.</title>
        <authorList>
            <person name="Maeda T."/>
            <person name="Takahashi S."/>
            <person name="Yoshida T."/>
            <person name="Shimamura S."/>
            <person name="Takaki Y."/>
            <person name="Nagai Y."/>
            <person name="Toyoda A."/>
            <person name="Suzuki Y."/>
            <person name="Arimoto A."/>
            <person name="Ishii H."/>
            <person name="Satoh N."/>
            <person name="Nishiyama T."/>
            <person name="Hasebe M."/>
            <person name="Maruyama T."/>
            <person name="Minagawa J."/>
            <person name="Obokata J."/>
            <person name="Shigenobu S."/>
        </authorList>
    </citation>
    <scope>NUCLEOTIDE SEQUENCE [LARGE SCALE GENOMIC DNA]</scope>
</reference>
<protein>
    <submittedName>
        <fullName evidence="3">Kyphoscoliosis peptidase</fullName>
    </submittedName>
</protein>
<dbReference type="SUPFAM" id="SSF54001">
    <property type="entry name" value="Cysteine proteinases"/>
    <property type="match status" value="1"/>
</dbReference>
<dbReference type="Proteomes" id="UP000762676">
    <property type="component" value="Unassembled WGS sequence"/>
</dbReference>
<proteinExistence type="predicted"/>
<evidence type="ECO:0000313" key="3">
    <source>
        <dbReference type="EMBL" id="GFR65730.1"/>
    </source>
</evidence>
<evidence type="ECO:0000259" key="2">
    <source>
        <dbReference type="Pfam" id="PF23265"/>
    </source>
</evidence>
<dbReference type="PANTHER" id="PTHR47020">
    <property type="entry name" value="HILLARIN"/>
    <property type="match status" value="1"/>
</dbReference>
<accession>A0AAV4EYE9</accession>
<feature type="domain" description="KY-like immunoglobulin-like" evidence="2">
    <location>
        <begin position="406"/>
        <end position="519"/>
    </location>
</feature>
<dbReference type="PANTHER" id="PTHR47020:SF1">
    <property type="entry name" value="HILLARIN"/>
    <property type="match status" value="1"/>
</dbReference>
<dbReference type="InterPro" id="IPR056564">
    <property type="entry name" value="Ig-like_KY"/>
</dbReference>
<name>A0AAV4EYE9_9GAST</name>
<evidence type="ECO:0000259" key="1">
    <source>
        <dbReference type="Pfam" id="PF01841"/>
    </source>
</evidence>
<gene>
    <name evidence="3" type="ORF">ElyMa_003666200</name>
</gene>
<dbReference type="Pfam" id="PF01841">
    <property type="entry name" value="Transglut_core"/>
    <property type="match status" value="1"/>
</dbReference>
<comment type="caution">
    <text evidence="3">The sequence shown here is derived from an EMBL/GenBank/DDBJ whole genome shotgun (WGS) entry which is preliminary data.</text>
</comment>
<dbReference type="InterPro" id="IPR053041">
    <property type="entry name" value="Transglut-like_Superfamily_Mod"/>
</dbReference>